<dbReference type="GO" id="GO:0005886">
    <property type="term" value="C:plasma membrane"/>
    <property type="evidence" value="ECO:0007669"/>
    <property type="project" value="UniProtKB-SubCell"/>
</dbReference>
<evidence type="ECO:0000256" key="5">
    <source>
        <dbReference type="ARBA" id="ARBA00022490"/>
    </source>
</evidence>
<keyword evidence="15 28" id="KW-1133">Transmembrane helix</keyword>
<keyword evidence="11" id="KW-0547">Nucleotide-binding</keyword>
<dbReference type="Pfam" id="PF00520">
    <property type="entry name" value="Ion_trans"/>
    <property type="match status" value="1"/>
</dbReference>
<evidence type="ECO:0000256" key="24">
    <source>
        <dbReference type="ARBA" id="ARBA00069425"/>
    </source>
</evidence>
<evidence type="ECO:0000256" key="14">
    <source>
        <dbReference type="ARBA" id="ARBA00022840"/>
    </source>
</evidence>
<evidence type="ECO:0000256" key="7">
    <source>
        <dbReference type="ARBA" id="ARBA00022673"/>
    </source>
</evidence>
<dbReference type="Pfam" id="PF00370">
    <property type="entry name" value="FGGY_N"/>
    <property type="match status" value="1"/>
</dbReference>
<keyword evidence="6" id="KW-0109">Calcium transport</keyword>
<feature type="transmembrane region" description="Helical" evidence="28">
    <location>
        <begin position="1054"/>
        <end position="1077"/>
    </location>
</feature>
<evidence type="ECO:0000256" key="20">
    <source>
        <dbReference type="ARBA" id="ARBA00036634"/>
    </source>
</evidence>
<keyword evidence="8" id="KW-0808">Transferase</keyword>
<comment type="subcellular location">
    <subcellularLocation>
        <location evidence="2">Cell membrane</location>
        <topology evidence="2">Multi-pass membrane protein</topology>
    </subcellularLocation>
    <subcellularLocation>
        <location evidence="1">Cytoplasm</location>
    </subcellularLocation>
</comment>
<proteinExistence type="predicted"/>
<dbReference type="InterPro" id="IPR002110">
    <property type="entry name" value="Ankyrin_rpt"/>
</dbReference>
<dbReference type="Gene3D" id="3.30.420.40">
    <property type="match status" value="2"/>
</dbReference>
<dbReference type="NCBIfam" id="TIGR00870">
    <property type="entry name" value="trp"/>
    <property type="match status" value="1"/>
</dbReference>
<feature type="region of interest" description="Disordered" evidence="27">
    <location>
        <begin position="426"/>
        <end position="469"/>
    </location>
</feature>
<evidence type="ECO:0000256" key="11">
    <source>
        <dbReference type="ARBA" id="ARBA00022741"/>
    </source>
</evidence>
<evidence type="ECO:0000256" key="6">
    <source>
        <dbReference type="ARBA" id="ARBA00022568"/>
    </source>
</evidence>
<keyword evidence="17" id="KW-0406">Ion transport</keyword>
<dbReference type="Pfam" id="PF12796">
    <property type="entry name" value="Ank_2"/>
    <property type="match status" value="1"/>
</dbReference>
<name>A0A7J6D1F3_9TELE</name>
<dbReference type="GO" id="GO:0006098">
    <property type="term" value="P:pentose-phosphate shunt"/>
    <property type="evidence" value="ECO:0007669"/>
    <property type="project" value="UniProtKB-ARBA"/>
</dbReference>
<comment type="catalytic activity">
    <reaction evidence="20">
        <text>Ca(2+)(in) = Ca(2+)(out)</text>
        <dbReference type="Rhea" id="RHEA:29671"/>
        <dbReference type="ChEBI" id="CHEBI:29108"/>
    </reaction>
</comment>
<dbReference type="InterPro" id="IPR024862">
    <property type="entry name" value="TRPV"/>
</dbReference>
<feature type="transmembrane region" description="Helical" evidence="28">
    <location>
        <begin position="868"/>
        <end position="886"/>
    </location>
</feature>
<comment type="catalytic activity">
    <reaction evidence="21">
        <text>sedoheptulose + ATP = D-sedoheptulose 7-phosphate + ADP + H(+)</text>
        <dbReference type="Rhea" id="RHEA:23844"/>
        <dbReference type="ChEBI" id="CHEBI:15378"/>
        <dbReference type="ChEBI" id="CHEBI:16802"/>
        <dbReference type="ChEBI" id="CHEBI:30616"/>
        <dbReference type="ChEBI" id="CHEBI:57483"/>
        <dbReference type="ChEBI" id="CHEBI:456216"/>
        <dbReference type="EC" id="2.7.1.14"/>
    </reaction>
</comment>
<reference evidence="31 32" key="1">
    <citation type="submission" date="2020-04" db="EMBL/GenBank/DDBJ databases">
        <title>Chromosome-level genome assembly of a cyprinid fish Onychostoma macrolepis by integration of Nanopore Sequencing, Bionano and Hi-C technology.</title>
        <authorList>
            <person name="Wang D."/>
        </authorList>
    </citation>
    <scope>NUCLEOTIDE SEQUENCE [LARGE SCALE GENOMIC DNA]</scope>
    <source>
        <strain evidence="31">SWU-2019</strain>
        <tissue evidence="31">Muscle</tissue>
    </source>
</reference>
<dbReference type="Gene3D" id="1.25.40.20">
    <property type="entry name" value="Ankyrin repeat-containing domain"/>
    <property type="match status" value="1"/>
</dbReference>
<dbReference type="InterPro" id="IPR005821">
    <property type="entry name" value="Ion_trans_dom"/>
</dbReference>
<evidence type="ECO:0000256" key="1">
    <source>
        <dbReference type="ARBA" id="ARBA00004496"/>
    </source>
</evidence>
<keyword evidence="14" id="KW-0067">ATP-binding</keyword>
<evidence type="ECO:0000256" key="15">
    <source>
        <dbReference type="ARBA" id="ARBA00022989"/>
    </source>
</evidence>
<feature type="transmembrane region" description="Helical" evidence="28">
    <location>
        <begin position="907"/>
        <end position="926"/>
    </location>
</feature>
<dbReference type="PROSITE" id="PS50297">
    <property type="entry name" value="ANK_REP_REGION"/>
    <property type="match status" value="1"/>
</dbReference>
<protein>
    <recommendedName>
        <fullName evidence="24">Sedoheptulokinase</fullName>
        <ecNumber evidence="23">2.7.1.14</ecNumber>
    </recommendedName>
    <alternativeName>
        <fullName evidence="25">Carbohydrate kinase-like protein</fullName>
    </alternativeName>
</protein>
<comment type="function">
    <text evidence="22">Acts as a modulator of macrophage activation through control of glucose metabolism.</text>
</comment>
<evidence type="ECO:0000313" key="31">
    <source>
        <dbReference type="EMBL" id="KAF4113040.1"/>
    </source>
</evidence>
<evidence type="ECO:0000256" key="17">
    <source>
        <dbReference type="ARBA" id="ARBA00023065"/>
    </source>
</evidence>
<dbReference type="GO" id="GO:0005975">
    <property type="term" value="P:carbohydrate metabolic process"/>
    <property type="evidence" value="ECO:0007669"/>
    <property type="project" value="InterPro"/>
</dbReference>
<dbReference type="PRINTS" id="PR01768">
    <property type="entry name" value="TRPVRECEPTOR"/>
</dbReference>
<dbReference type="FunFam" id="1.25.40.20:FF:000018">
    <property type="entry name" value="Transient receptor potential cation channel subfamily V member 1"/>
    <property type="match status" value="1"/>
</dbReference>
<feature type="domain" description="Carbohydrate kinase FGGY N-terminal" evidence="29">
    <location>
        <begin position="13"/>
        <end position="262"/>
    </location>
</feature>
<dbReference type="PROSITE" id="PS50088">
    <property type="entry name" value="ANK_REPEAT"/>
    <property type="match status" value="1"/>
</dbReference>
<dbReference type="EMBL" id="JAAMOB010000005">
    <property type="protein sequence ID" value="KAF4113040.1"/>
    <property type="molecule type" value="Genomic_DNA"/>
</dbReference>
<evidence type="ECO:0000256" key="27">
    <source>
        <dbReference type="SAM" id="MobiDB-lite"/>
    </source>
</evidence>
<dbReference type="GO" id="GO:0071222">
    <property type="term" value="P:cellular response to lipopolysaccharide"/>
    <property type="evidence" value="ECO:0007669"/>
    <property type="project" value="UniProtKB-ARBA"/>
</dbReference>
<dbReference type="CDD" id="cd07777">
    <property type="entry name" value="ASKHA_NBD_FGGY_SHK"/>
    <property type="match status" value="1"/>
</dbReference>
<keyword evidence="5" id="KW-0963">Cytoplasm</keyword>
<feature type="repeat" description="ANK" evidence="26">
    <location>
        <begin position="592"/>
        <end position="624"/>
    </location>
</feature>
<evidence type="ECO:0000313" key="32">
    <source>
        <dbReference type="Proteomes" id="UP000579812"/>
    </source>
</evidence>
<dbReference type="GO" id="GO:0098703">
    <property type="term" value="P:calcium ion import across plasma membrane"/>
    <property type="evidence" value="ECO:0007669"/>
    <property type="project" value="TreeGrafter"/>
</dbReference>
<dbReference type="AlphaFoldDB" id="A0A7J6D1F3"/>
<evidence type="ECO:0000256" key="10">
    <source>
        <dbReference type="ARBA" id="ARBA00022737"/>
    </source>
</evidence>
<dbReference type="GO" id="GO:0005262">
    <property type="term" value="F:calcium channel activity"/>
    <property type="evidence" value="ECO:0007669"/>
    <property type="project" value="UniProtKB-KW"/>
</dbReference>
<dbReference type="GO" id="GO:0005524">
    <property type="term" value="F:ATP binding"/>
    <property type="evidence" value="ECO:0007669"/>
    <property type="project" value="UniProtKB-KW"/>
</dbReference>
<evidence type="ECO:0000256" key="12">
    <source>
        <dbReference type="ARBA" id="ARBA00022777"/>
    </source>
</evidence>
<dbReference type="SMART" id="SM00248">
    <property type="entry name" value="ANK"/>
    <property type="match status" value="5"/>
</dbReference>
<dbReference type="PANTHER" id="PTHR10582:SF5">
    <property type="entry name" value="TRANSIENT RECEPTOR POTENTIAL CATION CHANNEL SUBFAMILY V MEMBER 2"/>
    <property type="match status" value="1"/>
</dbReference>
<feature type="region of interest" description="Disordered" evidence="27">
    <location>
        <begin position="1186"/>
        <end position="1208"/>
    </location>
</feature>
<keyword evidence="10" id="KW-0677">Repeat</keyword>
<feature type="transmembrane region" description="Helical" evidence="28">
    <location>
        <begin position="821"/>
        <end position="841"/>
    </location>
</feature>
<keyword evidence="18 28" id="KW-0472">Membrane</keyword>
<keyword evidence="7" id="KW-0107">Calcium channel</keyword>
<keyword evidence="16 26" id="KW-0040">ANK repeat</keyword>
<dbReference type="GO" id="GO:0050277">
    <property type="term" value="F:sedoheptulokinase activity"/>
    <property type="evidence" value="ECO:0007669"/>
    <property type="project" value="UniProtKB-EC"/>
</dbReference>
<dbReference type="FunFam" id="3.30.420.40:FF:000132">
    <property type="entry name" value="Sedoheptulokinase"/>
    <property type="match status" value="1"/>
</dbReference>
<sequence length="1208" mass="136388">MAAASLSCSAGFVLGMDLGTSSVKVVLLDAQSKTVTDSKSVPTNSYISSTSDIHAKEQDPSLIISALDQCMDALPKDKLKKVKCIGVCGQMHGIVLWKSKSGCEWLREDREIIRFIPKDVSQLITWQDGRCSADFLSSLPKPDSHLSLATGFGCASIFWYMKHRPEFLSGFSDAGTIQDYVVSMLCNLDKCVMTGQNAASWGYFNTTTNKWNTQILKDAGFPVQLLPVVVESGAVAGHTFSEWYGIPAHTAVGAAMGDFQCSVYSCMTDKGDAVLNMSTSAQLTFSMPAEFTPPNSPDPLSPVAYFPYLHGSYLAVAASLNGGNVMATFVRMLDSWMKEFGLEVNESRIYSQLIQSALAQPNTDLTVTTALLGERHDPTSSASVSQISPSNLSLGHVTRAVCRGIIENMATMMPPQSLQAAGEDITMSKSRDSSPTFFLETDDLTEEERSKAKQMKKGTSKDRRPMDSNYLDETEESAPIIKFNLHFDRGIRKVKEEPAQQDSERFNLKRLFDAVSSGDVSKLQGLHQYLHKNMKRLTDSQYKSSGKTALLKALLNLREGENDTIEHLLEIAEKLGDLKNFVNAAYTDGFYKGQTALHVAIERRSAKFVKMLVEKGADVHAKACGKFFQPNQKTCFYFGELPLSLAACTNQQDIVDFFMNNPYQAVDVRKKDSHGNTVLHALVSIADNSPKNTEFVIAMYDHILIKADQLHPKIKLEDIKNNEELTPLTLAAKTGKLELLKHIVQREFKGRRHLSRKITEWAYGPVCSSLYDLGSLDTYDKNSALEIIVYGSEIPNRLEMLNIEPFNRLIEEKWERFAKMMFLFSFIVYVIYLFIFTTVAYHREAGKDFNNSKSLKPSFYYKNNNEDYLRLTGHIICTIGALYFFIRGLIDLFRKRPGFQSLLIDGYTDQLFFLQAVLFLACALLYCFGNDKYLACLVLCLALSWVNLLYFSRGSRNMGIYSVMIQKMVLGEIRRFLVVYLVFLIGFSAAVVTLLDDESINKDQSTKISEPQCNDEHRKKNTFKNIYFTTLELFKFTIGMGDLEFTDQYQYIEVFYVLLILYIVMTYILMLNMLIALMNQRVEEMSVESANIWKLQRAITTLDMEWILPKCLKIKLRSGQEKDLGGGQESDRRWCFSVEEVNWNQWKRNLGVITEDPGKCLPVPSPTELQREPNQRGLLQTFSKRWTQRQQRRDVQELSPLAEASSSV</sequence>
<evidence type="ECO:0000256" key="2">
    <source>
        <dbReference type="ARBA" id="ARBA00004651"/>
    </source>
</evidence>
<evidence type="ECO:0000256" key="25">
    <source>
        <dbReference type="ARBA" id="ARBA00076706"/>
    </source>
</evidence>
<dbReference type="SUPFAM" id="SSF48403">
    <property type="entry name" value="Ankyrin repeat"/>
    <property type="match status" value="1"/>
</dbReference>
<evidence type="ECO:0000256" key="22">
    <source>
        <dbReference type="ARBA" id="ARBA00057196"/>
    </source>
</evidence>
<feature type="transmembrane region" description="Helical" evidence="28">
    <location>
        <begin position="932"/>
        <end position="952"/>
    </location>
</feature>
<evidence type="ECO:0000256" key="21">
    <source>
        <dbReference type="ARBA" id="ARBA00052736"/>
    </source>
</evidence>
<dbReference type="Proteomes" id="UP000579812">
    <property type="component" value="Unassembled WGS sequence"/>
</dbReference>
<comment type="caution">
    <text evidence="31">The sequence shown here is derived from an EMBL/GenBank/DDBJ whole genome shotgun (WGS) entry which is preliminary data.</text>
</comment>
<dbReference type="InterPro" id="IPR008347">
    <property type="entry name" value="TrpV1-4"/>
</dbReference>
<dbReference type="EC" id="2.7.1.14" evidence="23"/>
<evidence type="ECO:0000256" key="13">
    <source>
        <dbReference type="ARBA" id="ARBA00022837"/>
    </source>
</evidence>
<evidence type="ECO:0000259" key="30">
    <source>
        <dbReference type="Pfam" id="PF00520"/>
    </source>
</evidence>
<dbReference type="InterPro" id="IPR043129">
    <property type="entry name" value="ATPase_NBD"/>
</dbReference>
<dbReference type="InterPro" id="IPR018484">
    <property type="entry name" value="FGGY_N"/>
</dbReference>
<evidence type="ECO:0000256" key="9">
    <source>
        <dbReference type="ARBA" id="ARBA00022692"/>
    </source>
</evidence>
<evidence type="ECO:0000256" key="4">
    <source>
        <dbReference type="ARBA" id="ARBA00022475"/>
    </source>
</evidence>
<evidence type="ECO:0000259" key="29">
    <source>
        <dbReference type="Pfam" id="PF00370"/>
    </source>
</evidence>
<keyword evidence="9 28" id="KW-0812">Transmembrane</keyword>
<keyword evidence="19" id="KW-0407">Ion channel</keyword>
<evidence type="ECO:0000256" key="23">
    <source>
        <dbReference type="ARBA" id="ARBA00066341"/>
    </source>
</evidence>
<evidence type="ECO:0000256" key="19">
    <source>
        <dbReference type="ARBA" id="ARBA00023303"/>
    </source>
</evidence>
<keyword evidence="32" id="KW-1185">Reference proteome</keyword>
<dbReference type="FunFam" id="3.30.420.40:FF:000111">
    <property type="entry name" value="Sedoheptulokinase"/>
    <property type="match status" value="1"/>
</dbReference>
<evidence type="ECO:0000256" key="26">
    <source>
        <dbReference type="PROSITE-ProRule" id="PRU00023"/>
    </source>
</evidence>
<evidence type="ECO:0000256" key="28">
    <source>
        <dbReference type="SAM" id="Phobius"/>
    </source>
</evidence>
<dbReference type="GO" id="GO:0005737">
    <property type="term" value="C:cytoplasm"/>
    <property type="evidence" value="ECO:0007669"/>
    <property type="project" value="UniProtKB-SubCell"/>
</dbReference>
<evidence type="ECO:0000256" key="8">
    <source>
        <dbReference type="ARBA" id="ARBA00022679"/>
    </source>
</evidence>
<keyword evidence="4" id="KW-1003">Cell membrane</keyword>
<dbReference type="SUPFAM" id="SSF53067">
    <property type="entry name" value="Actin-like ATPase domain"/>
    <property type="match status" value="1"/>
</dbReference>
<evidence type="ECO:0000256" key="18">
    <source>
        <dbReference type="ARBA" id="ARBA00023136"/>
    </source>
</evidence>
<dbReference type="InterPro" id="IPR036770">
    <property type="entry name" value="Ankyrin_rpt-contain_sf"/>
</dbReference>
<feature type="transmembrane region" description="Helical" evidence="28">
    <location>
        <begin position="973"/>
        <end position="995"/>
    </location>
</feature>
<evidence type="ECO:0000256" key="16">
    <source>
        <dbReference type="ARBA" id="ARBA00023043"/>
    </source>
</evidence>
<gene>
    <name evidence="31" type="ORF">G5714_005585</name>
</gene>
<keyword evidence="12" id="KW-0418">Kinase</keyword>
<dbReference type="PANTHER" id="PTHR10582">
    <property type="entry name" value="TRANSIENT RECEPTOR POTENTIAL ION CHANNEL PROTEIN"/>
    <property type="match status" value="1"/>
</dbReference>
<feature type="domain" description="Ion transport" evidence="30">
    <location>
        <begin position="866"/>
        <end position="1087"/>
    </location>
</feature>
<keyword evidence="3" id="KW-0813">Transport</keyword>
<keyword evidence="13" id="KW-0106">Calcium</keyword>
<evidence type="ECO:0000256" key="3">
    <source>
        <dbReference type="ARBA" id="ARBA00022448"/>
    </source>
</evidence>
<accession>A0A7J6D1F3</accession>
<organism evidence="31 32">
    <name type="scientific">Onychostoma macrolepis</name>
    <dbReference type="NCBI Taxonomy" id="369639"/>
    <lineage>
        <taxon>Eukaryota</taxon>
        <taxon>Metazoa</taxon>
        <taxon>Chordata</taxon>
        <taxon>Craniata</taxon>
        <taxon>Vertebrata</taxon>
        <taxon>Euteleostomi</taxon>
        <taxon>Actinopterygii</taxon>
        <taxon>Neopterygii</taxon>
        <taxon>Teleostei</taxon>
        <taxon>Ostariophysi</taxon>
        <taxon>Cypriniformes</taxon>
        <taxon>Cyprinidae</taxon>
        <taxon>Acrossocheilinae</taxon>
        <taxon>Onychostoma</taxon>
    </lineage>
</organism>